<feature type="region of interest" description="Disordered" evidence="1">
    <location>
        <begin position="55"/>
        <end position="74"/>
    </location>
</feature>
<dbReference type="AlphaFoldDB" id="A0A448IXH9"/>
<evidence type="ECO:0000256" key="1">
    <source>
        <dbReference type="SAM" id="MobiDB-lite"/>
    </source>
</evidence>
<evidence type="ECO:0000313" key="3">
    <source>
        <dbReference type="Proteomes" id="UP000279306"/>
    </source>
</evidence>
<accession>A0A448IXH9</accession>
<gene>
    <name evidence="2" type="ORF">NCTC10437_04127</name>
</gene>
<dbReference type="SUPFAM" id="SSF46689">
    <property type="entry name" value="Homeodomain-like"/>
    <property type="match status" value="1"/>
</dbReference>
<keyword evidence="3" id="KW-1185">Reference proteome</keyword>
<protein>
    <submittedName>
        <fullName evidence="2">Transposase</fullName>
    </submittedName>
</protein>
<dbReference type="KEGG" id="mauu:NCTC10437_04127"/>
<dbReference type="Proteomes" id="UP000279306">
    <property type="component" value="Chromosome"/>
</dbReference>
<dbReference type="InterPro" id="IPR009057">
    <property type="entry name" value="Homeodomain-like_sf"/>
</dbReference>
<reference evidence="2 3" key="1">
    <citation type="submission" date="2018-12" db="EMBL/GenBank/DDBJ databases">
        <authorList>
            <consortium name="Pathogen Informatics"/>
        </authorList>
    </citation>
    <scope>NUCLEOTIDE SEQUENCE [LARGE SCALE GENOMIC DNA]</scope>
    <source>
        <strain evidence="2 3">NCTC10437</strain>
    </source>
</reference>
<name>A0A448IXH9_MYCAU</name>
<proteinExistence type="predicted"/>
<sequence>MVHRNAPLSETGRLRLARCIVDDGWSLRRAAERFQVSVGTAVRWRDRYVELGEAGMADRSSRPHRSPNRTPTRTERRIIGVRVTRRWGPARIAYLLRLNVSTVHNVLRRYRIARLRWLDRATGRVVRRMESAACGDLVHVDVKKLGKIPAGGGWKMLGRSAGKRNAQADKTGATNKYRQPLRGYTLPTHRAGCALPSGLLRDAGR</sequence>
<dbReference type="EMBL" id="LR134356">
    <property type="protein sequence ID" value="VEG57120.1"/>
    <property type="molecule type" value="Genomic_DNA"/>
</dbReference>
<organism evidence="2 3">
    <name type="scientific">Mycolicibacterium aurum</name>
    <name type="common">Mycobacterium aurum</name>
    <dbReference type="NCBI Taxonomy" id="1791"/>
    <lineage>
        <taxon>Bacteria</taxon>
        <taxon>Bacillati</taxon>
        <taxon>Actinomycetota</taxon>
        <taxon>Actinomycetes</taxon>
        <taxon>Mycobacteriales</taxon>
        <taxon>Mycobacteriaceae</taxon>
        <taxon>Mycolicibacterium</taxon>
    </lineage>
</organism>
<evidence type="ECO:0000313" key="2">
    <source>
        <dbReference type="EMBL" id="VEG57120.1"/>
    </source>
</evidence>
<dbReference type="Pfam" id="PF13565">
    <property type="entry name" value="HTH_32"/>
    <property type="match status" value="1"/>
</dbReference>